<dbReference type="Proteomes" id="UP000053630">
    <property type="component" value="Unassembled WGS sequence"/>
</dbReference>
<evidence type="ECO:0000313" key="2">
    <source>
        <dbReference type="EMBL" id="EJC97300.1"/>
    </source>
</evidence>
<accession>R7SFX2</accession>
<sequence length="145" mass="16647">MSIGIDRVCISGTFWLEGRRRSGRCGQTQLRRGEWWATASVIRNSVMNSTSMEWWMGKESMQGVRERISPWEWLYIDIVASVCLPIIACAAEQEEVHKCIELLKKSFSIGNNVDARMRIQKGRQTKRKGGQQRRGNCRGAEGRQK</sequence>
<dbReference type="KEGG" id="fme:FOMMEDRAFT_24577"/>
<protein>
    <submittedName>
        <fullName evidence="2">Uncharacterized protein</fullName>
    </submittedName>
</protein>
<dbReference type="GeneID" id="18678477"/>
<feature type="non-terminal residue" evidence="2">
    <location>
        <position position="145"/>
    </location>
</feature>
<organism evidence="2 3">
    <name type="scientific">Fomitiporia mediterranea (strain MF3/22)</name>
    <name type="common">Grapevine white-rot fungus</name>
    <dbReference type="NCBI Taxonomy" id="694068"/>
    <lineage>
        <taxon>Eukaryota</taxon>
        <taxon>Fungi</taxon>
        <taxon>Dikarya</taxon>
        <taxon>Basidiomycota</taxon>
        <taxon>Agaricomycotina</taxon>
        <taxon>Agaricomycetes</taxon>
        <taxon>Hymenochaetales</taxon>
        <taxon>Hymenochaetaceae</taxon>
        <taxon>Fomitiporia</taxon>
    </lineage>
</organism>
<evidence type="ECO:0000313" key="3">
    <source>
        <dbReference type="Proteomes" id="UP000053630"/>
    </source>
</evidence>
<feature type="compositionally biased region" description="Basic residues" evidence="1">
    <location>
        <begin position="121"/>
        <end position="131"/>
    </location>
</feature>
<dbReference type="RefSeq" id="XP_007272438.1">
    <property type="nucleotide sequence ID" value="XM_007272376.1"/>
</dbReference>
<dbReference type="AlphaFoldDB" id="R7SFX2"/>
<evidence type="ECO:0000256" key="1">
    <source>
        <dbReference type="SAM" id="MobiDB-lite"/>
    </source>
</evidence>
<keyword evidence="3" id="KW-1185">Reference proteome</keyword>
<dbReference type="EMBL" id="JH719213">
    <property type="protein sequence ID" value="EJC97300.1"/>
    <property type="molecule type" value="Genomic_DNA"/>
</dbReference>
<reference evidence="3" key="1">
    <citation type="journal article" date="2012" name="Science">
        <title>The Paleozoic origin of enzymatic lignin decomposition reconstructed from 31 fungal genomes.</title>
        <authorList>
            <person name="Floudas D."/>
            <person name="Binder M."/>
            <person name="Riley R."/>
            <person name="Barry K."/>
            <person name="Blanchette R.A."/>
            <person name="Henrissat B."/>
            <person name="Martinez A.T."/>
            <person name="Otillar R."/>
            <person name="Spatafora J.W."/>
            <person name="Yadav J.S."/>
            <person name="Aerts A."/>
            <person name="Benoit I."/>
            <person name="Boyd A."/>
            <person name="Carlson A."/>
            <person name="Copeland A."/>
            <person name="Coutinho P.M."/>
            <person name="de Vries R.P."/>
            <person name="Ferreira P."/>
            <person name="Findley K."/>
            <person name="Foster B."/>
            <person name="Gaskell J."/>
            <person name="Glotzer D."/>
            <person name="Gorecki P."/>
            <person name="Heitman J."/>
            <person name="Hesse C."/>
            <person name="Hori C."/>
            <person name="Igarashi K."/>
            <person name="Jurgens J.A."/>
            <person name="Kallen N."/>
            <person name="Kersten P."/>
            <person name="Kohler A."/>
            <person name="Kuees U."/>
            <person name="Kumar T.K.A."/>
            <person name="Kuo A."/>
            <person name="LaButti K."/>
            <person name="Larrondo L.F."/>
            <person name="Lindquist E."/>
            <person name="Ling A."/>
            <person name="Lombard V."/>
            <person name="Lucas S."/>
            <person name="Lundell T."/>
            <person name="Martin R."/>
            <person name="McLaughlin D.J."/>
            <person name="Morgenstern I."/>
            <person name="Morin E."/>
            <person name="Murat C."/>
            <person name="Nagy L.G."/>
            <person name="Nolan M."/>
            <person name="Ohm R.A."/>
            <person name="Patyshakuliyeva A."/>
            <person name="Rokas A."/>
            <person name="Ruiz-Duenas F.J."/>
            <person name="Sabat G."/>
            <person name="Salamov A."/>
            <person name="Samejima M."/>
            <person name="Schmutz J."/>
            <person name="Slot J.C."/>
            <person name="St John F."/>
            <person name="Stenlid J."/>
            <person name="Sun H."/>
            <person name="Sun S."/>
            <person name="Syed K."/>
            <person name="Tsang A."/>
            <person name="Wiebenga A."/>
            <person name="Young D."/>
            <person name="Pisabarro A."/>
            <person name="Eastwood D.C."/>
            <person name="Martin F."/>
            <person name="Cullen D."/>
            <person name="Grigoriev I.V."/>
            <person name="Hibbett D.S."/>
        </authorList>
    </citation>
    <scope>NUCLEOTIDE SEQUENCE [LARGE SCALE GENOMIC DNA]</scope>
    <source>
        <strain evidence="3">MF3/22</strain>
    </source>
</reference>
<gene>
    <name evidence="2" type="ORF">FOMMEDRAFT_24577</name>
</gene>
<feature type="region of interest" description="Disordered" evidence="1">
    <location>
        <begin position="121"/>
        <end position="145"/>
    </location>
</feature>
<proteinExistence type="predicted"/>
<name>R7SFX2_FOMME</name>